<dbReference type="CDD" id="cd03819">
    <property type="entry name" value="GT4_WavL-like"/>
    <property type="match status" value="1"/>
</dbReference>
<keyword evidence="5" id="KW-1185">Reference proteome</keyword>
<evidence type="ECO:0000256" key="2">
    <source>
        <dbReference type="SAM" id="MobiDB-lite"/>
    </source>
</evidence>
<proteinExistence type="predicted"/>
<accession>A0ABX0T575</accession>
<name>A0ABX0T575_9PSEU</name>
<organism evidence="4 5">
    <name type="scientific">Amycolatopsis viridis</name>
    <dbReference type="NCBI Taxonomy" id="185678"/>
    <lineage>
        <taxon>Bacteria</taxon>
        <taxon>Bacillati</taxon>
        <taxon>Actinomycetota</taxon>
        <taxon>Actinomycetes</taxon>
        <taxon>Pseudonocardiales</taxon>
        <taxon>Pseudonocardiaceae</taxon>
        <taxon>Amycolatopsis</taxon>
    </lineage>
</organism>
<dbReference type="EMBL" id="JAANOU010000001">
    <property type="protein sequence ID" value="NIH83065.1"/>
    <property type="molecule type" value="Genomic_DNA"/>
</dbReference>
<dbReference type="PANTHER" id="PTHR12526">
    <property type="entry name" value="GLYCOSYLTRANSFERASE"/>
    <property type="match status" value="1"/>
</dbReference>
<dbReference type="Proteomes" id="UP000754495">
    <property type="component" value="Unassembled WGS sequence"/>
</dbReference>
<dbReference type="SUPFAM" id="SSF53756">
    <property type="entry name" value="UDP-Glycosyltransferase/glycogen phosphorylase"/>
    <property type="match status" value="1"/>
</dbReference>
<dbReference type="Pfam" id="PF00534">
    <property type="entry name" value="Glycos_transf_1"/>
    <property type="match status" value="1"/>
</dbReference>
<sequence>MRGPRGTYPSLTDDRCRHIGWLPDRVPVGSLLVRSSVPAQSPADHDRLTDLVIDLGGGEENIDTYDQLQGLVGKVRRATRFFAPIQYDVARQVRTDIAQRRAATRALPQRQPVAVPRRAGQDPAGRPPAVLFGLHWLEMGGAERWAFDCIRLAKEAGLVPIVVTDRDSSHPWITQLDDDAVVVPMTHPITMGHDAAFLDGIFAAYDVRGVHVHHNTWMYDRLPWIKSVRPDIPVVDSLHILEWRTGGFVDHSVCMSNMIDEHHVISPQLRDYLAGKHGIAASKVRLATLADLTTGDLTHDSALSPHEPFTVTYIGRFHQQKRPYLFLRLAAELKRKSNRPVRFIMHGDGPLAREVHALRSRLNLADVLELRGPDKPVRSTLAESDVMVITSENEGLSLTSFEATAAGVPVVSTDVGSQASLVADDLLCPRHTYPFIRTATRRIETLASSADQRKRWFDEQARKADALRALPAALDWARDLYAGWSRA</sequence>
<evidence type="ECO:0000256" key="1">
    <source>
        <dbReference type="ARBA" id="ARBA00022679"/>
    </source>
</evidence>
<evidence type="ECO:0000259" key="3">
    <source>
        <dbReference type="Pfam" id="PF00534"/>
    </source>
</evidence>
<keyword evidence="1" id="KW-0808">Transferase</keyword>
<comment type="caution">
    <text evidence="4">The sequence shown here is derived from an EMBL/GenBank/DDBJ whole genome shotgun (WGS) entry which is preliminary data.</text>
</comment>
<evidence type="ECO:0000313" key="4">
    <source>
        <dbReference type="EMBL" id="NIH83065.1"/>
    </source>
</evidence>
<gene>
    <name evidence="4" type="ORF">FHX46_005595</name>
</gene>
<dbReference type="RefSeq" id="WP_313886268.1">
    <property type="nucleotide sequence ID" value="NZ_JAANOU010000001.1"/>
</dbReference>
<dbReference type="InterPro" id="IPR001296">
    <property type="entry name" value="Glyco_trans_1"/>
</dbReference>
<evidence type="ECO:0000313" key="5">
    <source>
        <dbReference type="Proteomes" id="UP000754495"/>
    </source>
</evidence>
<protein>
    <submittedName>
        <fullName evidence="4">Glycosyltransferase involved in cell wall biosynthesis</fullName>
    </submittedName>
</protein>
<dbReference type="Gene3D" id="3.40.50.2000">
    <property type="entry name" value="Glycogen Phosphorylase B"/>
    <property type="match status" value="2"/>
</dbReference>
<feature type="region of interest" description="Disordered" evidence="2">
    <location>
        <begin position="105"/>
        <end position="124"/>
    </location>
</feature>
<feature type="domain" description="Glycosyl transferase family 1" evidence="3">
    <location>
        <begin position="300"/>
        <end position="453"/>
    </location>
</feature>
<reference evidence="4 5" key="1">
    <citation type="submission" date="2020-03" db="EMBL/GenBank/DDBJ databases">
        <title>Sequencing the genomes of 1000 actinobacteria strains.</title>
        <authorList>
            <person name="Klenk H.-P."/>
        </authorList>
    </citation>
    <scope>NUCLEOTIDE SEQUENCE [LARGE SCALE GENOMIC DNA]</scope>
    <source>
        <strain evidence="4 5">DSM 45668</strain>
    </source>
</reference>